<dbReference type="CDD" id="cd14667">
    <property type="entry name" value="3D_containing_proteins"/>
    <property type="match status" value="1"/>
</dbReference>
<dbReference type="InterPro" id="IPR028994">
    <property type="entry name" value="Integrin_alpha_N"/>
</dbReference>
<dbReference type="Pfam" id="PF06725">
    <property type="entry name" value="3D"/>
    <property type="match status" value="1"/>
</dbReference>
<dbReference type="InterPro" id="IPR026044">
    <property type="entry name" value="MltA"/>
</dbReference>
<evidence type="ECO:0000256" key="1">
    <source>
        <dbReference type="ARBA" id="ARBA00022729"/>
    </source>
</evidence>
<organism evidence="4 5">
    <name type="scientific">Clostridium cibarium</name>
    <dbReference type="NCBI Taxonomy" id="2762247"/>
    <lineage>
        <taxon>Bacteria</taxon>
        <taxon>Bacillati</taxon>
        <taxon>Bacillota</taxon>
        <taxon>Clostridia</taxon>
        <taxon>Eubacteriales</taxon>
        <taxon>Clostridiaceae</taxon>
        <taxon>Clostridium</taxon>
    </lineage>
</organism>
<dbReference type="PANTHER" id="PTHR30124:SF0">
    <property type="entry name" value="MEMBRANE-BOUND LYTIC MUREIN TRANSGLYCOSYLASE A"/>
    <property type="match status" value="1"/>
</dbReference>
<protein>
    <submittedName>
        <fullName evidence="4">VCBS repeat-containing protein</fullName>
    </submittedName>
</protein>
<gene>
    <name evidence="4" type="ORF">H9661_02715</name>
</gene>
<dbReference type="InterPro" id="IPR036908">
    <property type="entry name" value="RlpA-like_sf"/>
</dbReference>
<keyword evidence="1 2" id="KW-0732">Signal</keyword>
<evidence type="ECO:0000313" key="5">
    <source>
        <dbReference type="Proteomes" id="UP000627781"/>
    </source>
</evidence>
<dbReference type="EMBL" id="JACSRA010000003">
    <property type="protein sequence ID" value="MBD7910260.1"/>
    <property type="molecule type" value="Genomic_DNA"/>
</dbReference>
<evidence type="ECO:0000313" key="4">
    <source>
        <dbReference type="EMBL" id="MBD7910260.1"/>
    </source>
</evidence>
<comment type="caution">
    <text evidence="4">The sequence shown here is derived from an EMBL/GenBank/DDBJ whole genome shotgun (WGS) entry which is preliminary data.</text>
</comment>
<evidence type="ECO:0000256" key="2">
    <source>
        <dbReference type="SAM" id="SignalP"/>
    </source>
</evidence>
<dbReference type="SUPFAM" id="SSF69318">
    <property type="entry name" value="Integrin alpha N-terminal domain"/>
    <property type="match status" value="1"/>
</dbReference>
<dbReference type="InterPro" id="IPR059180">
    <property type="entry name" value="3D_YorM"/>
</dbReference>
<name>A0ABR8PQ09_9CLOT</name>
<proteinExistence type="predicted"/>
<dbReference type="Pfam" id="PF13517">
    <property type="entry name" value="FG-GAP_3"/>
    <property type="match status" value="1"/>
</dbReference>
<dbReference type="InterPro" id="IPR013517">
    <property type="entry name" value="FG-GAP"/>
</dbReference>
<dbReference type="PANTHER" id="PTHR30124">
    <property type="entry name" value="MEMBRANE-BOUND LYTIC MUREIN TRANSGLYCOSYLASE A"/>
    <property type="match status" value="1"/>
</dbReference>
<feature type="signal peptide" evidence="2">
    <location>
        <begin position="1"/>
        <end position="27"/>
    </location>
</feature>
<sequence length="429" mass="47491">MKVKKLMATVLLLGMVQTLLPSVDAKAAIVDEMKWKIHTATSMEEIGNSKWQFLIGDYNRDGREDLYCIRKDAGNHTSVHILDGYSNYKENMLHKELPIEATGDNWTFVLGDYNGDGIKDLYCVRKDSGEHTNVHILDGSTNFQTYIVSNILPIENTDENWDFKAGDYDGDGKDDLYCIKKNGGEHTTLHILSAKSDFHEFLCRVPLPIENTGKNWEFGVSDYNGDKKPDFYGIRKDGGATTNVHVMNGSDNYQSFLLQTTTIAGATDDKTDFMVGKGRFNIYFVNKNGTGSGKTELHMFGLDELVQPEKPKQEDKIGKSYRVTYYTTLGGGSETASGVSLRGKNITNCRYIAVDPRVIPLGAKVYIDFGANHTVTHNGITTDLNGYYQAVDTGGAIKGYKIDVFLGDGSWENDANRLGVGQATVTIVG</sequence>
<reference evidence="4 5" key="1">
    <citation type="submission" date="2020-08" db="EMBL/GenBank/DDBJ databases">
        <title>A Genomic Blueprint of the Chicken Gut Microbiome.</title>
        <authorList>
            <person name="Gilroy R."/>
            <person name="Ravi A."/>
            <person name="Getino M."/>
            <person name="Pursley I."/>
            <person name="Horton D.L."/>
            <person name="Alikhan N.-F."/>
            <person name="Baker D."/>
            <person name="Gharbi K."/>
            <person name="Hall N."/>
            <person name="Watson M."/>
            <person name="Adriaenssens E.M."/>
            <person name="Foster-Nyarko E."/>
            <person name="Jarju S."/>
            <person name="Secka A."/>
            <person name="Antonio M."/>
            <person name="Oren A."/>
            <person name="Chaudhuri R."/>
            <person name="La Ragione R.M."/>
            <person name="Hildebrand F."/>
            <person name="Pallen M.J."/>
        </authorList>
    </citation>
    <scope>NUCLEOTIDE SEQUENCE [LARGE SCALE GENOMIC DNA]</scope>
    <source>
        <strain evidence="4 5">Sa3CVN1</strain>
    </source>
</reference>
<keyword evidence="5" id="KW-1185">Reference proteome</keyword>
<accession>A0ABR8PQ09</accession>
<dbReference type="Gene3D" id="2.130.10.130">
    <property type="entry name" value="Integrin alpha, N-terminal"/>
    <property type="match status" value="1"/>
</dbReference>
<dbReference type="RefSeq" id="WP_191767659.1">
    <property type="nucleotide sequence ID" value="NZ_JACSRA010000003.1"/>
</dbReference>
<dbReference type="SUPFAM" id="SSF50685">
    <property type="entry name" value="Barwin-like endoglucanases"/>
    <property type="match status" value="1"/>
</dbReference>
<evidence type="ECO:0000259" key="3">
    <source>
        <dbReference type="Pfam" id="PF06725"/>
    </source>
</evidence>
<feature type="chain" id="PRO_5046855781" evidence="2">
    <location>
        <begin position="28"/>
        <end position="429"/>
    </location>
</feature>
<dbReference type="Proteomes" id="UP000627781">
    <property type="component" value="Unassembled WGS sequence"/>
</dbReference>
<feature type="domain" description="3D" evidence="3">
    <location>
        <begin position="351"/>
        <end position="413"/>
    </location>
</feature>
<dbReference type="Gene3D" id="2.40.40.10">
    <property type="entry name" value="RlpA-like domain"/>
    <property type="match status" value="1"/>
</dbReference>
<dbReference type="InterPro" id="IPR010611">
    <property type="entry name" value="3D_dom"/>
</dbReference>